<geneLocation type="plasmid" evidence="1 2">
    <name>pVIM-24-ZDHY414</name>
</geneLocation>
<dbReference type="AlphaFoldDB" id="A0A7S9QAE1"/>
<name>A0A7S9QAE1_9PSED</name>
<reference evidence="1 2" key="1">
    <citation type="submission" date="2020-11" db="EMBL/GenBank/DDBJ databases">
        <title>Pseudomonas fulva producing VIM-24.</title>
        <authorList>
            <person name="Liu S."/>
        </authorList>
    </citation>
    <scope>NUCLEOTIDE SEQUENCE [LARGE SCALE GENOMIC DNA]</scope>
    <source>
        <strain evidence="1 2">ZDHY414</strain>
        <plasmid evidence="1 2">pVIM-24-ZDHY414</plasmid>
    </source>
</reference>
<organism evidence="1 2">
    <name type="scientific">Pseudomonas fulva</name>
    <dbReference type="NCBI Taxonomy" id="47880"/>
    <lineage>
        <taxon>Bacteria</taxon>
        <taxon>Pseudomonadati</taxon>
        <taxon>Pseudomonadota</taxon>
        <taxon>Gammaproteobacteria</taxon>
        <taxon>Pseudomonadales</taxon>
        <taxon>Pseudomonadaceae</taxon>
        <taxon>Pseudomonas</taxon>
    </lineage>
</organism>
<protein>
    <submittedName>
        <fullName evidence="1">Uncharacterized protein</fullName>
    </submittedName>
</protein>
<evidence type="ECO:0000313" key="2">
    <source>
        <dbReference type="Proteomes" id="UP000594430"/>
    </source>
</evidence>
<dbReference type="RefSeq" id="WP_139813935.1">
    <property type="nucleotide sequence ID" value="NZ_CP064945.1"/>
</dbReference>
<keyword evidence="1" id="KW-0614">Plasmid</keyword>
<proteinExistence type="predicted"/>
<dbReference type="EMBL" id="CP064948">
    <property type="protein sequence ID" value="QPH51743.1"/>
    <property type="molecule type" value="Genomic_DNA"/>
</dbReference>
<gene>
    <name evidence="1" type="ORF">IZU98_26125</name>
</gene>
<dbReference type="Proteomes" id="UP000594430">
    <property type="component" value="Plasmid pVIM-24-ZDHY414"/>
</dbReference>
<accession>A0A7S9QAE1</accession>
<sequence length="74" mass="7818">MNLIDRAISAFTNKVPAPGSQAEKSAIDAACTVGFNALPGDEMPAQFEGIPLLTEWYSIGLRAQLASVIPQDQA</sequence>
<evidence type="ECO:0000313" key="1">
    <source>
        <dbReference type="EMBL" id="QPH51743.1"/>
    </source>
</evidence>